<sequence length="72" mass="7671">MRRSVMMSVVLLLILVSVNLYVPSGKALACSCSIPAAADLATEQAAAVLTGTVLGIEKFKDGRNEAYDRRKS</sequence>
<dbReference type="EMBL" id="CP041217">
    <property type="protein sequence ID" value="QDH20321.1"/>
    <property type="molecule type" value="Genomic_DNA"/>
</dbReference>
<dbReference type="AlphaFoldDB" id="A0A4Y6UVE6"/>
<reference evidence="1 2" key="1">
    <citation type="submission" date="2019-06" db="EMBL/GenBank/DDBJ databases">
        <title>Saccharibacillus brassicae sp. nov., an endophytic bacterium isolated from Chinese cabbage seeds (Brassica pekinensis).</title>
        <authorList>
            <person name="Jiang L."/>
            <person name="Lee J."/>
            <person name="Kim S.W."/>
        </authorList>
    </citation>
    <scope>NUCLEOTIDE SEQUENCE [LARGE SCALE GENOMIC DNA]</scope>
    <source>
        <strain evidence="2">KCTC 43072 / ATSA2</strain>
    </source>
</reference>
<name>A0A4Y6UVE6_SACBS</name>
<evidence type="ECO:0000313" key="1">
    <source>
        <dbReference type="EMBL" id="QDH20321.1"/>
    </source>
</evidence>
<proteinExistence type="predicted"/>
<dbReference type="KEGG" id="saca:FFV09_05275"/>
<dbReference type="Proteomes" id="UP000316968">
    <property type="component" value="Chromosome"/>
</dbReference>
<evidence type="ECO:0000313" key="2">
    <source>
        <dbReference type="Proteomes" id="UP000316968"/>
    </source>
</evidence>
<dbReference type="RefSeq" id="WP_141446734.1">
    <property type="nucleotide sequence ID" value="NZ_CP041217.1"/>
</dbReference>
<protein>
    <submittedName>
        <fullName evidence="1">Uncharacterized protein</fullName>
    </submittedName>
</protein>
<accession>A0A4Y6UVE6</accession>
<gene>
    <name evidence="1" type="ORF">FFV09_05275</name>
</gene>
<keyword evidence="2" id="KW-1185">Reference proteome</keyword>
<organism evidence="1 2">
    <name type="scientific">Saccharibacillus brassicae</name>
    <dbReference type="NCBI Taxonomy" id="2583377"/>
    <lineage>
        <taxon>Bacteria</taxon>
        <taxon>Bacillati</taxon>
        <taxon>Bacillota</taxon>
        <taxon>Bacilli</taxon>
        <taxon>Bacillales</taxon>
        <taxon>Paenibacillaceae</taxon>
        <taxon>Saccharibacillus</taxon>
    </lineage>
</organism>